<evidence type="ECO:0000313" key="2">
    <source>
        <dbReference type="Proteomes" id="UP000276133"/>
    </source>
</evidence>
<accession>A0A3M7PSM6</accession>
<comment type="caution">
    <text evidence="1">The sequence shown here is derived from an EMBL/GenBank/DDBJ whole genome shotgun (WGS) entry which is preliminary data.</text>
</comment>
<dbReference type="Proteomes" id="UP000276133">
    <property type="component" value="Unassembled WGS sequence"/>
</dbReference>
<protein>
    <submittedName>
        <fullName evidence="1">Uncharacterized protein</fullName>
    </submittedName>
</protein>
<reference evidence="1 2" key="1">
    <citation type="journal article" date="2018" name="Sci. Rep.">
        <title>Genomic signatures of local adaptation to the degree of environmental predictability in rotifers.</title>
        <authorList>
            <person name="Franch-Gras L."/>
            <person name="Hahn C."/>
            <person name="Garcia-Roger E.M."/>
            <person name="Carmona M.J."/>
            <person name="Serra M."/>
            <person name="Gomez A."/>
        </authorList>
    </citation>
    <scope>NUCLEOTIDE SEQUENCE [LARGE SCALE GENOMIC DNA]</scope>
    <source>
        <strain evidence="1">HYR1</strain>
    </source>
</reference>
<name>A0A3M7PSM6_BRAPC</name>
<proteinExistence type="predicted"/>
<sequence>MNNLKDLFIYILKEYKILYKLMCGDKILNKSMIKLKNSIFLGAQLLISLKILLILSKGDCIINLHENWILESGKTIYTTYTNTAAILEIMNWLGNQKPKVVCKELENYFNFGKFLNFDKLYSITAKRKLSKKRSKRFLVHQKKNSEVKIQNLRFFWNYWSLHNLTIRINRDTSMSLKIAKKAEGHVGDIQISIKL</sequence>
<evidence type="ECO:0000313" key="1">
    <source>
        <dbReference type="EMBL" id="RNA01984.1"/>
    </source>
</evidence>
<dbReference type="EMBL" id="REGN01009086">
    <property type="protein sequence ID" value="RNA01984.1"/>
    <property type="molecule type" value="Genomic_DNA"/>
</dbReference>
<keyword evidence="2" id="KW-1185">Reference proteome</keyword>
<gene>
    <name evidence="1" type="ORF">BpHYR1_032673</name>
</gene>
<dbReference type="AlphaFoldDB" id="A0A3M7PSM6"/>
<organism evidence="1 2">
    <name type="scientific">Brachionus plicatilis</name>
    <name type="common">Marine rotifer</name>
    <name type="synonym">Brachionus muelleri</name>
    <dbReference type="NCBI Taxonomy" id="10195"/>
    <lineage>
        <taxon>Eukaryota</taxon>
        <taxon>Metazoa</taxon>
        <taxon>Spiralia</taxon>
        <taxon>Gnathifera</taxon>
        <taxon>Rotifera</taxon>
        <taxon>Eurotatoria</taxon>
        <taxon>Monogononta</taxon>
        <taxon>Pseudotrocha</taxon>
        <taxon>Ploima</taxon>
        <taxon>Brachionidae</taxon>
        <taxon>Brachionus</taxon>
    </lineage>
</organism>